<keyword evidence="2" id="KW-1185">Reference proteome</keyword>
<accession>A0A271J3K9</accession>
<protein>
    <recommendedName>
        <fullName evidence="3">Bacterial surface antigen (D15) domain-containing protein</fullName>
    </recommendedName>
</protein>
<name>A0A271J3K9_9BACT</name>
<dbReference type="EMBL" id="MQWD01000001">
    <property type="protein sequence ID" value="PAP77545.1"/>
    <property type="molecule type" value="Genomic_DNA"/>
</dbReference>
<sequence>MPALLLVLAALFQQTPPPAPPDTTETPTEQAADVLDQASDVVSEGGTYDENAEESGPGITFRPRIAPSALYSSGRGFGIGGGVGIRNLVRPGTDLVLDVRLQQRFQSADATFFTADPYDTRLHALFNVGGATTQRRRYYGLGPNTVADSELNLYHDAAQAEVRLGYYPLGTTAIYVQPGVRFLYDYSGGVNEDASENRIDDLFPVGSASNQAVRVAEDEARYGASIGVEIATDLRDWPAYARRGFFGTAEHRRFYAFDESKLTLARYTASGLAYLPIRGRTTLITRGVLAVTRSGDADGDGEDDDIPFYYLPTLDDRVATAFQQDRLSGRDLLALGVGVRAPIVDLLGIYGIDMLVMGYLGNAYDNVFEQFIPKVSFEEGSFRDEAGRAYLRPALGLGLGIVNLDKERVVVGGLVGIGPGGLSLATLRIAYDLRDARPLFR</sequence>
<evidence type="ECO:0000313" key="1">
    <source>
        <dbReference type="EMBL" id="PAP77545.1"/>
    </source>
</evidence>
<dbReference type="OrthoDB" id="1523445at2"/>
<gene>
    <name evidence="1" type="ORF">BSZ37_14395</name>
</gene>
<dbReference type="Proteomes" id="UP000216339">
    <property type="component" value="Unassembled WGS sequence"/>
</dbReference>
<evidence type="ECO:0008006" key="3">
    <source>
        <dbReference type="Google" id="ProtNLM"/>
    </source>
</evidence>
<reference evidence="1 2" key="1">
    <citation type="submission" date="2016-11" db="EMBL/GenBank/DDBJ databases">
        <title>Study of marine rhodopsin-containing bacteria.</title>
        <authorList>
            <person name="Yoshizawa S."/>
            <person name="Kumagai Y."/>
            <person name="Kogure K."/>
        </authorList>
    </citation>
    <scope>NUCLEOTIDE SEQUENCE [LARGE SCALE GENOMIC DNA]</scope>
    <source>
        <strain evidence="1 2">SAORIC-28</strain>
    </source>
</reference>
<evidence type="ECO:0000313" key="2">
    <source>
        <dbReference type="Proteomes" id="UP000216339"/>
    </source>
</evidence>
<dbReference type="Gene3D" id="2.40.160.50">
    <property type="entry name" value="membrane protein fhac: a member of the omp85/tpsb transporter family"/>
    <property type="match status" value="1"/>
</dbReference>
<organism evidence="1 2">
    <name type="scientific">Rubrivirga marina</name>
    <dbReference type="NCBI Taxonomy" id="1196024"/>
    <lineage>
        <taxon>Bacteria</taxon>
        <taxon>Pseudomonadati</taxon>
        <taxon>Rhodothermota</taxon>
        <taxon>Rhodothermia</taxon>
        <taxon>Rhodothermales</taxon>
        <taxon>Rubricoccaceae</taxon>
        <taxon>Rubrivirga</taxon>
    </lineage>
</organism>
<proteinExistence type="predicted"/>
<dbReference type="RefSeq" id="WP_095511212.1">
    <property type="nucleotide sequence ID" value="NZ_MQWD01000001.1"/>
</dbReference>
<comment type="caution">
    <text evidence="1">The sequence shown here is derived from an EMBL/GenBank/DDBJ whole genome shotgun (WGS) entry which is preliminary data.</text>
</comment>
<dbReference type="AlphaFoldDB" id="A0A271J3K9"/>